<dbReference type="Gene3D" id="3.10.310.30">
    <property type="match status" value="1"/>
</dbReference>
<dbReference type="Pfam" id="PF02272">
    <property type="entry name" value="DHHA1"/>
    <property type="match status" value="1"/>
</dbReference>
<dbReference type="EMBL" id="CP003362">
    <property type="protein sequence ID" value="AGB50026.1"/>
    <property type="molecule type" value="Genomic_DNA"/>
</dbReference>
<dbReference type="GO" id="GO:0003676">
    <property type="term" value="F:nucleic acid binding"/>
    <property type="evidence" value="ECO:0007669"/>
    <property type="project" value="InterPro"/>
</dbReference>
<dbReference type="InterPro" id="IPR001667">
    <property type="entry name" value="DDH_dom"/>
</dbReference>
<dbReference type="OrthoDB" id="36101at2157"/>
<feature type="domain" description="DDH" evidence="1">
    <location>
        <begin position="33"/>
        <end position="164"/>
    </location>
</feature>
<organism evidence="3 4">
    <name type="scientific">Methanomethylovorans hollandica (strain DSM 15978 / NBRC 107637 / DMS1)</name>
    <dbReference type="NCBI Taxonomy" id="867904"/>
    <lineage>
        <taxon>Archaea</taxon>
        <taxon>Methanobacteriati</taxon>
        <taxon>Methanobacteriota</taxon>
        <taxon>Stenosarchaea group</taxon>
        <taxon>Methanomicrobia</taxon>
        <taxon>Methanosarcinales</taxon>
        <taxon>Methanosarcinaceae</taxon>
        <taxon>Methanomethylovorans</taxon>
    </lineage>
</organism>
<dbReference type="PANTHER" id="PTHR30255">
    <property type="entry name" value="SINGLE-STRANDED-DNA-SPECIFIC EXONUCLEASE RECJ"/>
    <property type="match status" value="1"/>
</dbReference>
<dbReference type="Proteomes" id="UP000010866">
    <property type="component" value="Chromosome"/>
</dbReference>
<dbReference type="InterPro" id="IPR051673">
    <property type="entry name" value="SSDNA_exonuclease_RecJ"/>
</dbReference>
<dbReference type="AlphaFoldDB" id="L0KY30"/>
<dbReference type="InterPro" id="IPR003156">
    <property type="entry name" value="DHHA1_dom"/>
</dbReference>
<dbReference type="KEGG" id="mhz:Metho_1846"/>
<keyword evidence="4" id="KW-1185">Reference proteome</keyword>
<dbReference type="Pfam" id="PF01368">
    <property type="entry name" value="DHH"/>
    <property type="match status" value="1"/>
</dbReference>
<dbReference type="HOGENOM" id="CLU_042622_0_0_2"/>
<feature type="domain" description="DHHA1" evidence="2">
    <location>
        <begin position="371"/>
        <end position="440"/>
    </location>
</feature>
<dbReference type="SUPFAM" id="SSF64182">
    <property type="entry name" value="DHH phosphoesterases"/>
    <property type="match status" value="1"/>
</dbReference>
<keyword evidence="3" id="KW-0269">Exonuclease</keyword>
<dbReference type="GeneID" id="14406359"/>
<dbReference type="InterPro" id="IPR038763">
    <property type="entry name" value="DHH_sf"/>
</dbReference>
<evidence type="ECO:0000259" key="1">
    <source>
        <dbReference type="Pfam" id="PF01368"/>
    </source>
</evidence>
<dbReference type="RefSeq" id="WP_015325191.1">
    <property type="nucleotide sequence ID" value="NC_019977.1"/>
</dbReference>
<accession>L0KY30</accession>
<keyword evidence="3" id="KW-0540">Nuclease</keyword>
<evidence type="ECO:0000313" key="4">
    <source>
        <dbReference type="Proteomes" id="UP000010866"/>
    </source>
</evidence>
<name>L0KY30_METHD</name>
<dbReference type="STRING" id="867904.Metho_1846"/>
<dbReference type="GO" id="GO:0004527">
    <property type="term" value="F:exonuclease activity"/>
    <property type="evidence" value="ECO:0007669"/>
    <property type="project" value="UniProtKB-KW"/>
</dbReference>
<reference evidence="4" key="1">
    <citation type="submission" date="2012-02" db="EMBL/GenBank/DDBJ databases">
        <title>Complete sequence of chromosome of Methanomethylovorans hollandica DSM 15978.</title>
        <authorList>
            <person name="Lucas S."/>
            <person name="Copeland A."/>
            <person name="Lapidus A."/>
            <person name="Glavina del Rio T."/>
            <person name="Dalin E."/>
            <person name="Tice H."/>
            <person name="Bruce D."/>
            <person name="Goodwin L."/>
            <person name="Pitluck S."/>
            <person name="Peters L."/>
            <person name="Mikhailova N."/>
            <person name="Held B."/>
            <person name="Kyrpides N."/>
            <person name="Mavromatis K."/>
            <person name="Ivanova N."/>
            <person name="Brettin T."/>
            <person name="Detter J.C."/>
            <person name="Han C."/>
            <person name="Larimer F."/>
            <person name="Land M."/>
            <person name="Hauser L."/>
            <person name="Markowitz V."/>
            <person name="Cheng J.-F."/>
            <person name="Hugenholtz P."/>
            <person name="Woyke T."/>
            <person name="Wu D."/>
            <person name="Spring S."/>
            <person name="Schroeder M."/>
            <person name="Brambilla E."/>
            <person name="Klenk H.-P."/>
            <person name="Eisen J.A."/>
        </authorList>
    </citation>
    <scope>NUCLEOTIDE SEQUENCE [LARGE SCALE GENOMIC DNA]</scope>
    <source>
        <strain evidence="4">DSM 15978 / NBRC 107637 / DMS1</strain>
    </source>
</reference>
<gene>
    <name evidence="3" type="ordered locus">Metho_1846</name>
</gene>
<sequence length="452" mass="48361">MVTHLTSESIALSRLKELAAKAADVISAHRHVRLISHNDADGLTSAGIMCRALMRKGMTFQTTITSRLAQDTIDTIKSSVSAEDLVIFCDMGSGQIELIRQIENDVIVIDHHMPVGESPAKVAVNPHYTGIDGAIYLSASGTTYLVAKEMDPDNVDLAGLAIAGAVGDKQLFGSANLHILEEATQAGVVSVKKGLKVGDGDIADVLEYTPEPYLDITGDIKKIHDFLDILGVKGRLSELSHGDLKKLTSSIALKLAKHASPEAVDAAIGDVYYLEKELVKNVYDFVAMLNTCGKLEKAGMALSMCMQDASVVEEIRQLTIEYQRSIVANIKQAEGMLQQGKNICYIIAKDMDNTGMISSTMVRYMHPEKPCIVTNEVEGIVKISGRGTRALIDKGLDLAYALREGALAVGGQGGGHNIASGASIPPGKVQEFIDIVDDIVGQQSGEESGDKK</sequence>
<evidence type="ECO:0000313" key="3">
    <source>
        <dbReference type="EMBL" id="AGB50026.1"/>
    </source>
</evidence>
<dbReference type="PANTHER" id="PTHR30255:SF2">
    <property type="entry name" value="SINGLE-STRANDED-DNA-SPECIFIC EXONUCLEASE RECJ"/>
    <property type="match status" value="1"/>
</dbReference>
<dbReference type="Gene3D" id="3.90.1640.30">
    <property type="match status" value="1"/>
</dbReference>
<protein>
    <submittedName>
        <fullName evidence="3">Single-stranded DNA-specific exonuclease</fullName>
    </submittedName>
</protein>
<proteinExistence type="predicted"/>
<keyword evidence="3" id="KW-0378">Hydrolase</keyword>
<evidence type="ECO:0000259" key="2">
    <source>
        <dbReference type="Pfam" id="PF02272"/>
    </source>
</evidence>